<keyword evidence="4" id="KW-1185">Reference proteome</keyword>
<feature type="region of interest" description="Disordered" evidence="2">
    <location>
        <begin position="271"/>
        <end position="299"/>
    </location>
</feature>
<feature type="region of interest" description="Disordered" evidence="2">
    <location>
        <begin position="31"/>
        <end position="61"/>
    </location>
</feature>
<protein>
    <submittedName>
        <fullName evidence="3">Uncharacterized protein</fullName>
    </submittedName>
</protein>
<gene>
    <name evidence="3" type="ORF">AAHA92_23095</name>
</gene>
<dbReference type="AlphaFoldDB" id="A0ABD1GQU7"/>
<dbReference type="PANTHER" id="PTHR34057">
    <property type="entry name" value="ELONGATION FACTOR"/>
    <property type="match status" value="1"/>
</dbReference>
<keyword evidence="1" id="KW-0175">Coiled coil</keyword>
<comment type="caution">
    <text evidence="3">The sequence shown here is derived from an EMBL/GenBank/DDBJ whole genome shotgun (WGS) entry which is preliminary data.</text>
</comment>
<name>A0ABD1GQU7_SALDI</name>
<evidence type="ECO:0000256" key="1">
    <source>
        <dbReference type="SAM" id="Coils"/>
    </source>
</evidence>
<evidence type="ECO:0000313" key="3">
    <source>
        <dbReference type="EMBL" id="KAL1546508.1"/>
    </source>
</evidence>
<feature type="region of interest" description="Disordered" evidence="2">
    <location>
        <begin position="113"/>
        <end position="135"/>
    </location>
</feature>
<dbReference type="Proteomes" id="UP001567538">
    <property type="component" value="Unassembled WGS sequence"/>
</dbReference>
<sequence length="359" mass="41294">MEASTGDEYDDFAKTLEEELMMLDKEDHGAYFDDEGSQNMHNECSGSGGVELDDSDSSFDGSDCDEVESTFPNLYTKRRKLSSHWRAYIHPLMWRCKWIELQIKKLDAQSRAYAHNKAPSDQTMSRKRRRRSEATNNVEAYMSHHNLFSYYENKKHNQQISHNVLKNSGMCEEGRSDSELGNDEARDCNKDHEEILERLEGLQRRVHKLRSLVEEEKEDDLRSVIWPNATLGLPLPPKPKTTCHRIPVGTHLASQLLAEYNLGGVLLPESALPGPLPKQTRHHPPTTHAYQNEDKDEDDDDVLIDNHRVTDELPYFEKGNVVVNHEALARKSRAEPPQSRPQDRSTTKTSTRCKNKTWK</sequence>
<organism evidence="3 4">
    <name type="scientific">Salvia divinorum</name>
    <name type="common">Maria pastora</name>
    <name type="synonym">Diviner's sage</name>
    <dbReference type="NCBI Taxonomy" id="28513"/>
    <lineage>
        <taxon>Eukaryota</taxon>
        <taxon>Viridiplantae</taxon>
        <taxon>Streptophyta</taxon>
        <taxon>Embryophyta</taxon>
        <taxon>Tracheophyta</taxon>
        <taxon>Spermatophyta</taxon>
        <taxon>Magnoliopsida</taxon>
        <taxon>eudicotyledons</taxon>
        <taxon>Gunneridae</taxon>
        <taxon>Pentapetalae</taxon>
        <taxon>asterids</taxon>
        <taxon>lamiids</taxon>
        <taxon>Lamiales</taxon>
        <taxon>Lamiaceae</taxon>
        <taxon>Nepetoideae</taxon>
        <taxon>Mentheae</taxon>
        <taxon>Salviinae</taxon>
        <taxon>Salvia</taxon>
        <taxon>Salvia subgen. Calosphace</taxon>
    </lineage>
</organism>
<evidence type="ECO:0000256" key="2">
    <source>
        <dbReference type="SAM" id="MobiDB-lite"/>
    </source>
</evidence>
<feature type="region of interest" description="Disordered" evidence="2">
    <location>
        <begin position="317"/>
        <end position="359"/>
    </location>
</feature>
<reference evidence="3 4" key="1">
    <citation type="submission" date="2024-06" db="EMBL/GenBank/DDBJ databases">
        <title>A chromosome level genome sequence of Diviner's sage (Salvia divinorum).</title>
        <authorList>
            <person name="Ford S.A."/>
            <person name="Ro D.-K."/>
            <person name="Ness R.W."/>
            <person name="Phillips M.A."/>
        </authorList>
    </citation>
    <scope>NUCLEOTIDE SEQUENCE [LARGE SCALE GENOMIC DNA]</scope>
    <source>
        <strain evidence="3">SAF-2024a</strain>
        <tissue evidence="3">Leaf</tissue>
    </source>
</reference>
<feature type="compositionally biased region" description="Acidic residues" evidence="2">
    <location>
        <begin position="51"/>
        <end position="61"/>
    </location>
</feature>
<feature type="coiled-coil region" evidence="1">
    <location>
        <begin position="182"/>
        <end position="219"/>
    </location>
</feature>
<accession>A0ABD1GQU7</accession>
<proteinExistence type="predicted"/>
<dbReference type="PANTHER" id="PTHR34057:SF1">
    <property type="entry name" value="ELONGATION FACTOR"/>
    <property type="match status" value="1"/>
</dbReference>
<dbReference type="EMBL" id="JBEAFC010000008">
    <property type="protein sequence ID" value="KAL1546508.1"/>
    <property type="molecule type" value="Genomic_DNA"/>
</dbReference>
<evidence type="ECO:0000313" key="4">
    <source>
        <dbReference type="Proteomes" id="UP001567538"/>
    </source>
</evidence>